<feature type="binding site" evidence="8">
    <location>
        <begin position="181"/>
        <end position="188"/>
    </location>
    <ligand>
        <name>NAD(+)</name>
        <dbReference type="ChEBI" id="CHEBI:57540"/>
    </ligand>
</feature>
<dbReference type="PANTHER" id="PTHR43014">
    <property type="entry name" value="MERCURIC REDUCTASE"/>
    <property type="match status" value="1"/>
</dbReference>
<feature type="binding site" evidence="8">
    <location>
        <position position="272"/>
    </location>
    <ligand>
        <name>NAD(+)</name>
        <dbReference type="ChEBI" id="CHEBI:57540"/>
    </ligand>
</feature>
<dbReference type="PIRSF" id="PIRSF000350">
    <property type="entry name" value="Mercury_reductase_MerA"/>
    <property type="match status" value="1"/>
</dbReference>
<keyword evidence="8" id="KW-0547">Nucleotide-binding</keyword>
<dbReference type="AlphaFoldDB" id="A0A2P8H8Q1"/>
<comment type="similarity">
    <text evidence="1 10">Belongs to the class-I pyridine nucleotide-disulfide oxidoreductase family.</text>
</comment>
<reference evidence="13 14" key="1">
    <citation type="submission" date="2018-03" db="EMBL/GenBank/DDBJ databases">
        <title>Genomic Encyclopedia of Type Strains, Phase III (KMG-III): the genomes of soil and plant-associated and newly described type strains.</title>
        <authorList>
            <person name="Whitman W."/>
        </authorList>
    </citation>
    <scope>NUCLEOTIDE SEQUENCE [LARGE SCALE GENOMIC DNA]</scope>
    <source>
        <strain evidence="13 14">CGMCC 1.07653</strain>
    </source>
</reference>
<evidence type="ECO:0000256" key="2">
    <source>
        <dbReference type="ARBA" id="ARBA00022630"/>
    </source>
</evidence>
<evidence type="ECO:0000313" key="13">
    <source>
        <dbReference type="EMBL" id="PSL42607.1"/>
    </source>
</evidence>
<proteinExistence type="inferred from homology"/>
<dbReference type="EMBL" id="PYAV01000014">
    <property type="protein sequence ID" value="PSL42607.1"/>
    <property type="molecule type" value="Genomic_DNA"/>
</dbReference>
<name>A0A2P8H8Q1_9BACI</name>
<dbReference type="GO" id="GO:0003955">
    <property type="term" value="F:NAD(P)H dehydrogenase (quinone) activity"/>
    <property type="evidence" value="ECO:0007669"/>
    <property type="project" value="TreeGrafter"/>
</dbReference>
<protein>
    <submittedName>
        <fullName evidence="13">Pyruvate/2-oxoglutarate dehydrogenase complex dihydrolipoamide dehydrogenase (E3) component</fullName>
    </submittedName>
</protein>
<evidence type="ECO:0000256" key="5">
    <source>
        <dbReference type="ARBA" id="ARBA00023002"/>
    </source>
</evidence>
<dbReference type="GO" id="GO:0050660">
    <property type="term" value="F:flavin adenine dinucleotide binding"/>
    <property type="evidence" value="ECO:0007669"/>
    <property type="project" value="TreeGrafter"/>
</dbReference>
<evidence type="ECO:0000256" key="7">
    <source>
        <dbReference type="ARBA" id="ARBA00023284"/>
    </source>
</evidence>
<sequence length="483" mass="52387">MAKRYDVVIIGGGSGGLTVASGAASFGQKVALINESRNLGGDCLHYGCVPSKALIQAAKEVKQAEKAAGEFGLTLGGKADFNQAKARIQAAKKEIQKHDDPARFESAGVDVFEGTASFIDQHKINVKHQRSNTVLKGKKIVIATGSSPKVPEIEGLAQVPYITNEDVYTLSEVPARVAVAGGGPVGVELAQALARFGARVDVIHAGAHLFETEDETIAFKAEHKLAEEMNITPNYRLTKAAPAGSAYRFTAEHVETKSQKEITADVLFVAAGRKPNTDKLNIEAAGINCHQDGTIKVDQTMRTSREHIFAVGDAAGAPMFTHAAGIEGQTVVANLAFDLKQKIDPNGIPWTFFTDPGIFHLGMTEAEAVAAYGEEVVNVYEQHGGEVDRFIAEHKPDAYAKIITDRKNRIIGAHAVGEDPGDWMQELVYLYQKNEPLKSLSSSIYPYPARGEIIKKAADKYWRDTLFHGRSARWLKRISKLLR</sequence>
<evidence type="ECO:0000259" key="11">
    <source>
        <dbReference type="Pfam" id="PF02852"/>
    </source>
</evidence>
<dbReference type="PRINTS" id="PR00411">
    <property type="entry name" value="PNDRDTASEI"/>
</dbReference>
<evidence type="ECO:0000256" key="8">
    <source>
        <dbReference type="PIRSR" id="PIRSR000350-3"/>
    </source>
</evidence>
<dbReference type="RefSeq" id="WP_106589680.1">
    <property type="nucleotide sequence ID" value="NZ_PYAV01000014.1"/>
</dbReference>
<dbReference type="InterPro" id="IPR001100">
    <property type="entry name" value="Pyr_nuc-diS_OxRdtase"/>
</dbReference>
<comment type="cofactor">
    <cofactor evidence="8">
        <name>FAD</name>
        <dbReference type="ChEBI" id="CHEBI:57692"/>
    </cofactor>
    <text evidence="8">Binds 1 FAD per subunit.</text>
</comment>
<feature type="domain" description="Pyridine nucleotide-disulphide oxidoreductase dimerisation" evidence="11">
    <location>
        <begin position="348"/>
        <end position="457"/>
    </location>
</feature>
<evidence type="ECO:0000256" key="10">
    <source>
        <dbReference type="RuleBase" id="RU003691"/>
    </source>
</evidence>
<dbReference type="PRINTS" id="PR00368">
    <property type="entry name" value="FADPNR"/>
</dbReference>
<evidence type="ECO:0000256" key="1">
    <source>
        <dbReference type="ARBA" id="ARBA00007532"/>
    </source>
</evidence>
<keyword evidence="4" id="KW-0521">NADP</keyword>
<keyword evidence="5 10" id="KW-0560">Oxidoreductase</keyword>
<feature type="binding site" evidence="8">
    <location>
        <begin position="144"/>
        <end position="146"/>
    </location>
    <ligand>
        <name>FAD</name>
        <dbReference type="ChEBI" id="CHEBI:57692"/>
    </ligand>
</feature>
<keyword evidence="7 10" id="KW-0676">Redox-active center</keyword>
<dbReference type="InterPro" id="IPR016156">
    <property type="entry name" value="FAD/NAD-linked_Rdtase_dimer_sf"/>
</dbReference>
<dbReference type="OrthoDB" id="9800167at2"/>
<keyword evidence="6" id="KW-1015">Disulfide bond</keyword>
<feature type="binding site" evidence="8">
    <location>
        <position position="313"/>
    </location>
    <ligand>
        <name>FAD</name>
        <dbReference type="ChEBI" id="CHEBI:57692"/>
    </ligand>
</feature>
<evidence type="ECO:0000313" key="14">
    <source>
        <dbReference type="Proteomes" id="UP000242310"/>
    </source>
</evidence>
<feature type="disulfide bond" description="Redox-active" evidence="9">
    <location>
        <begin position="43"/>
        <end position="48"/>
    </location>
</feature>
<organism evidence="13 14">
    <name type="scientific">Salsuginibacillus halophilus</name>
    <dbReference type="NCBI Taxonomy" id="517424"/>
    <lineage>
        <taxon>Bacteria</taxon>
        <taxon>Bacillati</taxon>
        <taxon>Bacillota</taxon>
        <taxon>Bacilli</taxon>
        <taxon>Bacillales</taxon>
        <taxon>Bacillaceae</taxon>
        <taxon>Salsuginibacillus</taxon>
    </lineage>
</organism>
<dbReference type="InterPro" id="IPR036188">
    <property type="entry name" value="FAD/NAD-bd_sf"/>
</dbReference>
<accession>A0A2P8H8Q1</accession>
<feature type="binding site" evidence="8">
    <location>
        <position position="52"/>
    </location>
    <ligand>
        <name>FAD</name>
        <dbReference type="ChEBI" id="CHEBI:57692"/>
    </ligand>
</feature>
<keyword evidence="13" id="KW-0670">Pyruvate</keyword>
<feature type="domain" description="FAD/NAD(P)-binding" evidence="12">
    <location>
        <begin position="5"/>
        <end position="327"/>
    </location>
</feature>
<evidence type="ECO:0000256" key="4">
    <source>
        <dbReference type="ARBA" id="ARBA00022857"/>
    </source>
</evidence>
<keyword evidence="2 10" id="KW-0285">Flavoprotein</keyword>
<dbReference type="PROSITE" id="PS00076">
    <property type="entry name" value="PYRIDINE_REDOX_1"/>
    <property type="match status" value="1"/>
</dbReference>
<dbReference type="InterPro" id="IPR004099">
    <property type="entry name" value="Pyr_nucl-diS_OxRdtase_dimer"/>
</dbReference>
<dbReference type="Pfam" id="PF02852">
    <property type="entry name" value="Pyr_redox_dim"/>
    <property type="match status" value="1"/>
</dbReference>
<keyword evidence="3 8" id="KW-0274">FAD</keyword>
<evidence type="ECO:0000256" key="9">
    <source>
        <dbReference type="PIRSR" id="PIRSR000350-4"/>
    </source>
</evidence>
<dbReference type="Gene3D" id="3.50.50.60">
    <property type="entry name" value="FAD/NAD(P)-binding domain"/>
    <property type="match status" value="2"/>
</dbReference>
<dbReference type="SUPFAM" id="SSF51905">
    <property type="entry name" value="FAD/NAD(P)-binding domain"/>
    <property type="match status" value="1"/>
</dbReference>
<dbReference type="InterPro" id="IPR023753">
    <property type="entry name" value="FAD/NAD-binding_dom"/>
</dbReference>
<dbReference type="GO" id="GO:0016668">
    <property type="term" value="F:oxidoreductase activity, acting on a sulfur group of donors, NAD(P) as acceptor"/>
    <property type="evidence" value="ECO:0007669"/>
    <property type="project" value="InterPro"/>
</dbReference>
<dbReference type="Proteomes" id="UP000242310">
    <property type="component" value="Unassembled WGS sequence"/>
</dbReference>
<dbReference type="Gene3D" id="3.30.390.30">
    <property type="match status" value="1"/>
</dbReference>
<evidence type="ECO:0000259" key="12">
    <source>
        <dbReference type="Pfam" id="PF07992"/>
    </source>
</evidence>
<dbReference type="PANTHER" id="PTHR43014:SF2">
    <property type="entry name" value="MERCURIC REDUCTASE"/>
    <property type="match status" value="1"/>
</dbReference>
<keyword evidence="14" id="KW-1185">Reference proteome</keyword>
<keyword evidence="8" id="KW-0520">NAD</keyword>
<dbReference type="SUPFAM" id="SSF55424">
    <property type="entry name" value="FAD/NAD-linked reductases, dimerisation (C-terminal) domain"/>
    <property type="match status" value="1"/>
</dbReference>
<dbReference type="Pfam" id="PF07992">
    <property type="entry name" value="Pyr_redox_2"/>
    <property type="match status" value="1"/>
</dbReference>
<dbReference type="InterPro" id="IPR012999">
    <property type="entry name" value="Pyr_OxRdtase_I_AS"/>
</dbReference>
<evidence type="ECO:0000256" key="3">
    <source>
        <dbReference type="ARBA" id="ARBA00022827"/>
    </source>
</evidence>
<evidence type="ECO:0000256" key="6">
    <source>
        <dbReference type="ARBA" id="ARBA00023157"/>
    </source>
</evidence>
<gene>
    <name evidence="13" type="ORF">B0H94_11481</name>
</gene>
<feature type="binding site" evidence="8">
    <location>
        <begin position="319"/>
        <end position="322"/>
    </location>
    <ligand>
        <name>FAD</name>
        <dbReference type="ChEBI" id="CHEBI:57692"/>
    </ligand>
</feature>
<comment type="caution">
    <text evidence="13">The sequence shown here is derived from an EMBL/GenBank/DDBJ whole genome shotgun (WGS) entry which is preliminary data.</text>
</comment>